<dbReference type="AlphaFoldDB" id="A0A8S1RCQ8"/>
<organism evidence="2 3">
    <name type="scientific">Paramecium sonneborni</name>
    <dbReference type="NCBI Taxonomy" id="65129"/>
    <lineage>
        <taxon>Eukaryota</taxon>
        <taxon>Sar</taxon>
        <taxon>Alveolata</taxon>
        <taxon>Ciliophora</taxon>
        <taxon>Intramacronucleata</taxon>
        <taxon>Oligohymenophorea</taxon>
        <taxon>Peniculida</taxon>
        <taxon>Parameciidae</taxon>
        <taxon>Paramecium</taxon>
    </lineage>
</organism>
<dbReference type="OrthoDB" id="310842at2759"/>
<evidence type="ECO:0000313" key="3">
    <source>
        <dbReference type="Proteomes" id="UP000692954"/>
    </source>
</evidence>
<sequence length="568" mass="66975">MSLERVRKSIQNFLGIQNNPQNQKSTLEPKKYQTEQKITKTDQLFKNKFVCIQKKENKLNSYKFALERLKEYNLIIFKANDFQRCPVISYLQNKQEKKINENENKATKPRWSETFFELIKVKPEDERKAFFLHAQYIQDSDKQLTQTKQIVKEQELQSKISDINFENNLDQEKQPKQIITQSQQLQEKDEVSQSGYDDIIVGQKSEIQFNKLQSKDFKTKQVILIQDKKLSQKNENLNNDSQEKQLEIQSQQPILTDPKTEQVKPEVIENKEESRRNIVTKLDHQIQNLEQKYILDENPFTQNIQNQLLNPPWSNNPVQEKQISQNIFQQPLIQQSPQISQQQPINFLNSIQQQSYNQFPSQNSQIPNVFFNQNLFTQEPNLFKNNQQSNQNFNLFNQQNLFQQQTSQQPQESLFQQQSISQSLFQQQQQPSSTQSLFQQQPSSQSLFQQQPSTQTLFSQQPTTESLFQQQSSINFFKQSGTQSQSQLFQQQNQQTVSLFNNNDQSSNQKDFFSAQPVNLFQSNQVQAQDLFSLNTEQQSNNTIQQQRSCSQSDRYKKNLCKQQVNRI</sequence>
<evidence type="ECO:0000256" key="1">
    <source>
        <dbReference type="SAM" id="MobiDB-lite"/>
    </source>
</evidence>
<dbReference type="Proteomes" id="UP000692954">
    <property type="component" value="Unassembled WGS sequence"/>
</dbReference>
<gene>
    <name evidence="2" type="ORF">PSON_ATCC_30995.1.T1640073</name>
</gene>
<comment type="caution">
    <text evidence="2">The sequence shown here is derived from an EMBL/GenBank/DDBJ whole genome shotgun (WGS) entry which is preliminary data.</text>
</comment>
<proteinExistence type="predicted"/>
<evidence type="ECO:0000313" key="2">
    <source>
        <dbReference type="EMBL" id="CAD8126051.1"/>
    </source>
</evidence>
<reference evidence="2" key="1">
    <citation type="submission" date="2021-01" db="EMBL/GenBank/DDBJ databases">
        <authorList>
            <consortium name="Genoscope - CEA"/>
            <person name="William W."/>
        </authorList>
    </citation>
    <scope>NUCLEOTIDE SEQUENCE</scope>
</reference>
<feature type="region of interest" description="Disordered" evidence="1">
    <location>
        <begin position="435"/>
        <end position="462"/>
    </location>
</feature>
<protein>
    <submittedName>
        <fullName evidence="2">Uncharacterized protein</fullName>
    </submittedName>
</protein>
<name>A0A8S1RCQ8_9CILI</name>
<accession>A0A8S1RCQ8</accession>
<dbReference type="EMBL" id="CAJJDN010000164">
    <property type="protein sequence ID" value="CAD8126051.1"/>
    <property type="molecule type" value="Genomic_DNA"/>
</dbReference>
<keyword evidence="3" id="KW-1185">Reference proteome</keyword>